<name>A0ABP8IID0_9BACT</name>
<organism evidence="1 2">
    <name type="scientific">Hymenobacter saemangeumensis</name>
    <dbReference type="NCBI Taxonomy" id="1084522"/>
    <lineage>
        <taxon>Bacteria</taxon>
        <taxon>Pseudomonadati</taxon>
        <taxon>Bacteroidota</taxon>
        <taxon>Cytophagia</taxon>
        <taxon>Cytophagales</taxon>
        <taxon>Hymenobacteraceae</taxon>
        <taxon>Hymenobacter</taxon>
    </lineage>
</organism>
<dbReference type="EMBL" id="BAABGZ010000028">
    <property type="protein sequence ID" value="GAA4359016.1"/>
    <property type="molecule type" value="Genomic_DNA"/>
</dbReference>
<sequence>MTFASPIAAVSLIEKGNLPKPNEEATAQATEIMRRLLTRHRAELHLTHELHIPDSLYQQAYQQIFRAAEGIAYRQRLETSANLPAIDHLLAGPGPRYVLLTALRGFTRTSENYSGQLAKTIGVGLLTMGMVVPVSVKARSDIYFLIYDRQQRQVVYFNQTPPMAEQEPLDEASVENQLRRMLGQDFPLAMK</sequence>
<gene>
    <name evidence="1" type="ORF">GCM10023185_25220</name>
</gene>
<evidence type="ECO:0000313" key="2">
    <source>
        <dbReference type="Proteomes" id="UP001501153"/>
    </source>
</evidence>
<evidence type="ECO:0000313" key="1">
    <source>
        <dbReference type="EMBL" id="GAA4359016.1"/>
    </source>
</evidence>
<comment type="caution">
    <text evidence="1">The sequence shown here is derived from an EMBL/GenBank/DDBJ whole genome shotgun (WGS) entry which is preliminary data.</text>
</comment>
<proteinExistence type="predicted"/>
<accession>A0ABP8IID0</accession>
<reference evidence="2" key="1">
    <citation type="journal article" date="2019" name="Int. J. Syst. Evol. Microbiol.">
        <title>The Global Catalogue of Microorganisms (GCM) 10K type strain sequencing project: providing services to taxonomists for standard genome sequencing and annotation.</title>
        <authorList>
            <consortium name="The Broad Institute Genomics Platform"/>
            <consortium name="The Broad Institute Genome Sequencing Center for Infectious Disease"/>
            <person name="Wu L."/>
            <person name="Ma J."/>
        </authorList>
    </citation>
    <scope>NUCLEOTIDE SEQUENCE [LARGE SCALE GENOMIC DNA]</scope>
    <source>
        <strain evidence="2">JCM 17923</strain>
    </source>
</reference>
<keyword evidence="2" id="KW-1185">Reference proteome</keyword>
<dbReference type="RefSeq" id="WP_345236414.1">
    <property type="nucleotide sequence ID" value="NZ_BAABGZ010000028.1"/>
</dbReference>
<dbReference type="Proteomes" id="UP001501153">
    <property type="component" value="Unassembled WGS sequence"/>
</dbReference>
<protein>
    <submittedName>
        <fullName evidence="1">Uncharacterized protein</fullName>
    </submittedName>
</protein>